<organism evidence="2 3">
    <name type="scientific">Ammonifex thiophilus</name>
    <dbReference type="NCBI Taxonomy" id="444093"/>
    <lineage>
        <taxon>Bacteria</taxon>
        <taxon>Bacillati</taxon>
        <taxon>Bacillota</taxon>
        <taxon>Clostridia</taxon>
        <taxon>Thermoanaerobacterales</taxon>
        <taxon>Thermoanaerobacteraceae</taxon>
        <taxon>Ammonifex</taxon>
    </lineage>
</organism>
<dbReference type="InterPro" id="IPR043519">
    <property type="entry name" value="NT_sf"/>
</dbReference>
<comment type="caution">
    <text evidence="2">The sequence shown here is derived from an EMBL/GenBank/DDBJ whole genome shotgun (WGS) entry which is preliminary data.</text>
</comment>
<dbReference type="Pfam" id="PF18765">
    <property type="entry name" value="Polbeta"/>
    <property type="match status" value="1"/>
</dbReference>
<dbReference type="OrthoDB" id="1806944at2"/>
<dbReference type="CDD" id="cd05403">
    <property type="entry name" value="NT_KNTase_like"/>
    <property type="match status" value="1"/>
</dbReference>
<dbReference type="Gene3D" id="3.30.460.10">
    <property type="entry name" value="Beta Polymerase, domain 2"/>
    <property type="match status" value="1"/>
</dbReference>
<dbReference type="EMBL" id="QSLN01000022">
    <property type="protein sequence ID" value="RDV81205.1"/>
    <property type="molecule type" value="Genomic_DNA"/>
</dbReference>
<feature type="domain" description="Polymerase beta nucleotidyltransferase" evidence="1">
    <location>
        <begin position="32"/>
        <end position="108"/>
    </location>
</feature>
<dbReference type="InterPro" id="IPR041633">
    <property type="entry name" value="Polbeta"/>
</dbReference>
<gene>
    <name evidence="2" type="ORF">DXX99_09715</name>
</gene>
<dbReference type="Proteomes" id="UP000256329">
    <property type="component" value="Unassembled WGS sequence"/>
</dbReference>
<evidence type="ECO:0000313" key="3">
    <source>
        <dbReference type="Proteomes" id="UP000256329"/>
    </source>
</evidence>
<evidence type="ECO:0000313" key="2">
    <source>
        <dbReference type="EMBL" id="RDV81205.1"/>
    </source>
</evidence>
<reference evidence="2 3" key="1">
    <citation type="submission" date="2018-08" db="EMBL/GenBank/DDBJ databases">
        <title>Form III RuBisCO-mediated autotrophy in Thermodesulfobium bacteria.</title>
        <authorList>
            <person name="Toshchakov S.V."/>
            <person name="Kublanov I.V."/>
            <person name="Frolov E."/>
            <person name="Bonch-Osmolovskaya E.A."/>
            <person name="Tourova T.P."/>
            <person name="Chernych N.A."/>
            <person name="Lebedinsky A.V."/>
        </authorList>
    </citation>
    <scope>NUCLEOTIDE SEQUENCE [LARGE SCALE GENOMIC DNA]</scope>
    <source>
        <strain evidence="2 3">SR</strain>
    </source>
</reference>
<accession>A0A3D8P1B6</accession>
<proteinExistence type="predicted"/>
<evidence type="ECO:0000259" key="1">
    <source>
        <dbReference type="Pfam" id="PF18765"/>
    </source>
</evidence>
<keyword evidence="3" id="KW-1185">Reference proteome</keyword>
<dbReference type="RefSeq" id="WP_115793290.1">
    <property type="nucleotide sequence ID" value="NZ_QSLN01000022.1"/>
</dbReference>
<name>A0A3D8P1B6_9THEO</name>
<dbReference type="AlphaFoldDB" id="A0A3D8P1B6"/>
<sequence length="112" mass="13423">MEYDISLWEKVVEEKRREKEAKRREVLAWAIEALKQYFADKKVKRVFLTGSILKENGFHDFSDIDVAVEGLEEDFFRTLVELEDILGRTVDLIEMEHCCFRREIEQRGLRLK</sequence>
<protein>
    <recommendedName>
        <fullName evidence="1">Polymerase beta nucleotidyltransferase domain-containing protein</fullName>
    </recommendedName>
</protein>
<dbReference type="SUPFAM" id="SSF81301">
    <property type="entry name" value="Nucleotidyltransferase"/>
    <property type="match status" value="1"/>
</dbReference>